<accession>A0A127M5X2</accession>
<comment type="function">
    <text evidence="3">During stationary phase, converts 70S ribosomes to an inactive dimeric form (100S ribosomes).</text>
</comment>
<keyword evidence="2 3" id="KW-0810">Translation regulation</keyword>
<dbReference type="GO" id="GO:0005737">
    <property type="term" value="C:cytoplasm"/>
    <property type="evidence" value="ECO:0007669"/>
    <property type="project" value="UniProtKB-SubCell"/>
</dbReference>
<evidence type="ECO:0000313" key="4">
    <source>
        <dbReference type="EMBL" id="AMO68609.1"/>
    </source>
</evidence>
<keyword evidence="1 3" id="KW-0963">Cytoplasm</keyword>
<dbReference type="NCBIfam" id="NF041886">
    <property type="entry name" value="Rmf_CrpP_fam"/>
    <property type="match status" value="1"/>
</dbReference>
<dbReference type="NCBIfam" id="NF011162">
    <property type="entry name" value="PRK14563.1"/>
    <property type="match status" value="1"/>
</dbReference>
<dbReference type="Gene3D" id="1.10.10.620">
    <property type="entry name" value="ribosome modulation factor like domain"/>
    <property type="match status" value="1"/>
</dbReference>
<evidence type="ECO:0000313" key="5">
    <source>
        <dbReference type="Proteomes" id="UP000074119"/>
    </source>
</evidence>
<comment type="similarity">
    <text evidence="3">Belongs to the ribosome modulation factor family.</text>
</comment>
<dbReference type="InterPro" id="IPR007040">
    <property type="entry name" value="Ribosome_modulation_factor"/>
</dbReference>
<dbReference type="STRING" id="1470434.AZF00_09995"/>
<protein>
    <recommendedName>
        <fullName evidence="3">Ribosome modulation factor</fullName>
        <shortName evidence="3">RMF</shortName>
    </recommendedName>
</protein>
<evidence type="ECO:0000256" key="3">
    <source>
        <dbReference type="HAMAP-Rule" id="MF_00919"/>
    </source>
</evidence>
<reference evidence="4 5" key="1">
    <citation type="submission" date="2015-12" db="EMBL/GenBank/DDBJ databases">
        <authorList>
            <person name="Shamseldin A."/>
            <person name="Moawad H."/>
            <person name="Abd El-Rahim W.M."/>
            <person name="Sadowsky M.J."/>
        </authorList>
    </citation>
    <scope>NUCLEOTIDE SEQUENCE [LARGE SCALE GENOMIC DNA]</scope>
    <source>
        <strain evidence="4 5">SM2</strain>
    </source>
</reference>
<name>A0A127M5X2_9GAMM</name>
<dbReference type="GO" id="GO:0006417">
    <property type="term" value="P:regulation of translation"/>
    <property type="evidence" value="ECO:0007669"/>
    <property type="project" value="UniProtKB-UniRule"/>
</dbReference>
<dbReference type="HAMAP" id="MF_00919">
    <property type="entry name" value="RMF"/>
    <property type="match status" value="1"/>
</dbReference>
<dbReference type="Proteomes" id="UP000074119">
    <property type="component" value="Chromosome"/>
</dbReference>
<dbReference type="RefSeq" id="WP_008249830.1">
    <property type="nucleotide sequence ID" value="NZ_CP014544.1"/>
</dbReference>
<dbReference type="InterPro" id="IPR023200">
    <property type="entry name" value="RMF_sf"/>
</dbReference>
<comment type="subcellular location">
    <subcellularLocation>
        <location evidence="3">Cytoplasm</location>
    </subcellularLocation>
</comment>
<proteinExistence type="inferred from homology"/>
<evidence type="ECO:0000256" key="1">
    <source>
        <dbReference type="ARBA" id="ARBA00022490"/>
    </source>
</evidence>
<organism evidence="4 5">
    <name type="scientific">Zhongshania aliphaticivorans</name>
    <dbReference type="NCBI Taxonomy" id="1470434"/>
    <lineage>
        <taxon>Bacteria</taxon>
        <taxon>Pseudomonadati</taxon>
        <taxon>Pseudomonadota</taxon>
        <taxon>Gammaproteobacteria</taxon>
        <taxon>Cellvibrionales</taxon>
        <taxon>Spongiibacteraceae</taxon>
        <taxon>Zhongshania</taxon>
    </lineage>
</organism>
<dbReference type="Pfam" id="PF04957">
    <property type="entry name" value="RMF"/>
    <property type="match status" value="1"/>
</dbReference>
<dbReference type="KEGG" id="zal:AZF00_09995"/>
<evidence type="ECO:0000256" key="2">
    <source>
        <dbReference type="ARBA" id="ARBA00022845"/>
    </source>
</evidence>
<dbReference type="EMBL" id="CP014544">
    <property type="protein sequence ID" value="AMO68609.1"/>
    <property type="molecule type" value="Genomic_DNA"/>
</dbReference>
<dbReference type="AlphaFoldDB" id="A0A127M5X2"/>
<sequence>MRRQKRDMTERAYQRGYQAGIAGRQKDNCPHNQDQLRQEWLTGWREGRTDHWDGIDTATALEKQAIH</sequence>
<gene>
    <name evidence="3" type="primary">rmf</name>
    <name evidence="4" type="ORF">AZF00_09995</name>
</gene>